<evidence type="ECO:0000256" key="7">
    <source>
        <dbReference type="ARBA" id="ARBA00023136"/>
    </source>
</evidence>
<feature type="transmembrane region" description="Helical" evidence="8">
    <location>
        <begin position="404"/>
        <end position="424"/>
    </location>
</feature>
<keyword evidence="4" id="KW-0732">Signal</keyword>
<feature type="domain" description="DOMON" evidence="9">
    <location>
        <begin position="94"/>
        <end position="224"/>
    </location>
</feature>
<evidence type="ECO:0000256" key="3">
    <source>
        <dbReference type="ARBA" id="ARBA00022692"/>
    </source>
</evidence>
<reference evidence="12" key="1">
    <citation type="submission" date="2017-10" db="EMBL/GenBank/DDBJ databases">
        <title>Rapid genome shrinkage in a self-fertile nematode reveals novel sperm competition proteins.</title>
        <authorList>
            <person name="Yin D."/>
            <person name="Schwarz E.M."/>
            <person name="Thomas C.G."/>
            <person name="Felde R.L."/>
            <person name="Korf I.F."/>
            <person name="Cutter A.D."/>
            <person name="Schartner C.M."/>
            <person name="Ralston E.J."/>
            <person name="Meyer B.J."/>
            <person name="Haag E.S."/>
        </authorList>
    </citation>
    <scope>NUCLEOTIDE SEQUENCE [LARGE SCALE GENOMIC DNA]</scope>
    <source>
        <strain evidence="12">JU1422</strain>
    </source>
</reference>
<dbReference type="InterPro" id="IPR006593">
    <property type="entry name" value="Cyt_b561/ferric_Rdtase_TM"/>
</dbReference>
<dbReference type="InterPro" id="IPR005018">
    <property type="entry name" value="DOMON_domain"/>
</dbReference>
<accession>A0A2G5V2N3</accession>
<dbReference type="PROSITE" id="PS50939">
    <property type="entry name" value="CYTOCHROME_B561"/>
    <property type="match status" value="1"/>
</dbReference>
<dbReference type="Pfam" id="PF03188">
    <property type="entry name" value="Cytochrom_B561"/>
    <property type="match status" value="1"/>
</dbReference>
<evidence type="ECO:0000256" key="4">
    <source>
        <dbReference type="ARBA" id="ARBA00022729"/>
    </source>
</evidence>
<evidence type="ECO:0008006" key="13">
    <source>
        <dbReference type="Google" id="ProtNLM"/>
    </source>
</evidence>
<evidence type="ECO:0000256" key="1">
    <source>
        <dbReference type="ARBA" id="ARBA00004370"/>
    </source>
</evidence>
<keyword evidence="12" id="KW-1185">Reference proteome</keyword>
<feature type="transmembrane region" description="Helical" evidence="8">
    <location>
        <begin position="46"/>
        <end position="65"/>
    </location>
</feature>
<feature type="domain" description="Cytochrome b561" evidence="10">
    <location>
        <begin position="251"/>
        <end position="463"/>
    </location>
</feature>
<feature type="transmembrane region" description="Helical" evidence="8">
    <location>
        <begin position="331"/>
        <end position="351"/>
    </location>
</feature>
<feature type="transmembrane region" description="Helical" evidence="8">
    <location>
        <begin position="285"/>
        <end position="310"/>
    </location>
</feature>
<keyword evidence="7 8" id="KW-0472">Membrane</keyword>
<evidence type="ECO:0000256" key="6">
    <source>
        <dbReference type="ARBA" id="ARBA00022989"/>
    </source>
</evidence>
<keyword evidence="2" id="KW-0813">Transport</keyword>
<evidence type="ECO:0000313" key="12">
    <source>
        <dbReference type="Proteomes" id="UP000230233"/>
    </source>
</evidence>
<proteinExistence type="predicted"/>
<protein>
    <recommendedName>
        <fullName evidence="13">Cytochrome b561 domain-containing protein</fullName>
    </recommendedName>
</protein>
<dbReference type="PROSITE" id="PS50836">
    <property type="entry name" value="DOMON"/>
    <property type="match status" value="1"/>
</dbReference>
<dbReference type="EMBL" id="PDUG01000002">
    <property type="protein sequence ID" value="PIC46048.1"/>
    <property type="molecule type" value="Genomic_DNA"/>
</dbReference>
<name>A0A2G5V2N3_9PELO</name>
<feature type="transmembrane region" description="Helical" evidence="8">
    <location>
        <begin position="371"/>
        <end position="392"/>
    </location>
</feature>
<dbReference type="PANTHER" id="PTHR23130">
    <property type="entry name" value="CYTOCHROME B561 AND DOMON DOMAIN-CONTAINING PROTEIN"/>
    <property type="match status" value="1"/>
</dbReference>
<evidence type="ECO:0000313" key="11">
    <source>
        <dbReference type="EMBL" id="PIC46048.1"/>
    </source>
</evidence>
<dbReference type="PANTHER" id="PTHR23130:SF171">
    <property type="entry name" value="OS01G0895300 PROTEIN"/>
    <property type="match status" value="1"/>
</dbReference>
<feature type="transmembrane region" description="Helical" evidence="8">
    <location>
        <begin position="514"/>
        <end position="537"/>
    </location>
</feature>
<dbReference type="SMART" id="SM00664">
    <property type="entry name" value="DoH"/>
    <property type="match status" value="1"/>
</dbReference>
<evidence type="ECO:0000259" key="9">
    <source>
        <dbReference type="PROSITE" id="PS50836"/>
    </source>
</evidence>
<feature type="transmembrane region" description="Helical" evidence="8">
    <location>
        <begin position="444"/>
        <end position="463"/>
    </location>
</feature>
<dbReference type="GO" id="GO:0016020">
    <property type="term" value="C:membrane"/>
    <property type="evidence" value="ECO:0007669"/>
    <property type="project" value="UniProtKB-SubCell"/>
</dbReference>
<comment type="caution">
    <text evidence="11">The sequence shown here is derived from an EMBL/GenBank/DDBJ whole genome shotgun (WGS) entry which is preliminary data.</text>
</comment>
<dbReference type="Gene3D" id="1.20.120.1770">
    <property type="match status" value="1"/>
</dbReference>
<keyword evidence="6 8" id="KW-1133">Transmembrane helix</keyword>
<organism evidence="11 12">
    <name type="scientific">Caenorhabditis nigoni</name>
    <dbReference type="NCBI Taxonomy" id="1611254"/>
    <lineage>
        <taxon>Eukaryota</taxon>
        <taxon>Metazoa</taxon>
        <taxon>Ecdysozoa</taxon>
        <taxon>Nematoda</taxon>
        <taxon>Chromadorea</taxon>
        <taxon>Rhabditida</taxon>
        <taxon>Rhabditina</taxon>
        <taxon>Rhabditomorpha</taxon>
        <taxon>Rhabditoidea</taxon>
        <taxon>Rhabditidae</taxon>
        <taxon>Peloderinae</taxon>
        <taxon>Caenorhabditis</taxon>
    </lineage>
</organism>
<gene>
    <name evidence="11" type="primary">Cni-C05D12.1</name>
    <name evidence="11" type="synonym">Cnig_chr_II.g5862</name>
    <name evidence="11" type="ORF">B9Z55_005862</name>
</gene>
<dbReference type="CDD" id="cd08760">
    <property type="entry name" value="Cyt_b561_FRRS1_like"/>
    <property type="match status" value="1"/>
</dbReference>
<dbReference type="SMART" id="SM00665">
    <property type="entry name" value="B561"/>
    <property type="match status" value="1"/>
</dbReference>
<sequence>MIFKEGSIKTALWCMAIERNIKIGEEKEDVLQKKKKRNQRMSSGNGFLHNSCLFVYIFFTFNQLVSSFSFEQCNVTRSCWFHPPECSADNTAACQSGVEWQMLPEGLFLQLEAKVHDLDQTRPFYAALGFSFNQRMDDDTVFECVVPHTGDGKVQISFNDETFNQVLPQASSVLLTEGTTSYIDGVLTCSAKLLLDNRPLISNDTQFMVHDLETGSYHLLFARGSANKYTLEKDIHSTNDGQQFPWMSDEQVSFCRTNCSSPNLYHIGEMRQTYNVSRYWRYRIAVWHGILLMFAWWVLVSNAILISRYFKPLFPRNKLLGTAVWFQLHRDMMILSVVIQVICVLLIFYQAGWVWYQCSYMCTSDDFSKKMHAITGFTATVLALLQPVFGFLRPSPTSSIRPIFNWGHWFIGMFSWSVASATIFLSLPMGKTGLRRVYGHVPDWIAIGYMLFFVACNLILELITVTSSNDKVEGIQPHRFTVGPMGMALANLNTPIKDAPIEVPKRTKARITIVLVHLVVSLSVNIAFAVMLFRVLWSHSP</sequence>
<dbReference type="AlphaFoldDB" id="A0A2G5V2N3"/>
<dbReference type="Proteomes" id="UP000230233">
    <property type="component" value="Chromosome II"/>
</dbReference>
<evidence type="ECO:0000256" key="8">
    <source>
        <dbReference type="SAM" id="Phobius"/>
    </source>
</evidence>
<comment type="subcellular location">
    <subcellularLocation>
        <location evidence="1">Membrane</location>
    </subcellularLocation>
</comment>
<keyword evidence="5" id="KW-0249">Electron transport</keyword>
<dbReference type="CDD" id="cd09628">
    <property type="entry name" value="DOMON_SDR_2_like"/>
    <property type="match status" value="1"/>
</dbReference>
<evidence type="ECO:0000259" key="10">
    <source>
        <dbReference type="PROSITE" id="PS50939"/>
    </source>
</evidence>
<keyword evidence="3 8" id="KW-0812">Transmembrane</keyword>
<dbReference type="OrthoDB" id="6372137at2759"/>
<dbReference type="STRING" id="1611254.A0A2G5V2N3"/>
<evidence type="ECO:0000256" key="5">
    <source>
        <dbReference type="ARBA" id="ARBA00022982"/>
    </source>
</evidence>
<evidence type="ECO:0000256" key="2">
    <source>
        <dbReference type="ARBA" id="ARBA00022448"/>
    </source>
</evidence>